<evidence type="ECO:0000313" key="2">
    <source>
        <dbReference type="EMBL" id="AYD87389.1"/>
    </source>
</evidence>
<dbReference type="InterPro" id="IPR011604">
    <property type="entry name" value="PDDEXK-like_dom_sf"/>
</dbReference>
<name>A0A386KQZ5_9CAUD</name>
<dbReference type="Pfam" id="PF09588">
    <property type="entry name" value="YqaJ"/>
    <property type="match status" value="1"/>
</dbReference>
<dbReference type="Gene3D" id="3.90.320.10">
    <property type="match status" value="1"/>
</dbReference>
<keyword evidence="3" id="KW-1185">Reference proteome</keyword>
<dbReference type="InterPro" id="IPR019080">
    <property type="entry name" value="YqaJ_viral_recombinase"/>
</dbReference>
<dbReference type="NCBIfam" id="TIGR03033">
    <property type="entry name" value="phage_rel_nuc"/>
    <property type="match status" value="1"/>
</dbReference>
<evidence type="ECO:0000259" key="1">
    <source>
        <dbReference type="Pfam" id="PF09588"/>
    </source>
</evidence>
<dbReference type="SUPFAM" id="SSF52980">
    <property type="entry name" value="Restriction endonuclease-like"/>
    <property type="match status" value="1"/>
</dbReference>
<dbReference type="InterPro" id="IPR017482">
    <property type="entry name" value="Lambda-type_endonuclease"/>
</dbReference>
<dbReference type="EMBL" id="MH825712">
    <property type="protein sequence ID" value="AYD87389.1"/>
    <property type="molecule type" value="Genomic_DNA"/>
</dbReference>
<reference evidence="2 3" key="1">
    <citation type="submission" date="2018-08" db="EMBL/GenBank/DDBJ databases">
        <authorList>
            <person name="Preder H."/>
            <person name="Servin-Meza L.A."/>
            <person name="Bonilla J.A."/>
            <person name="Klyczek K."/>
            <person name="Garlena R.A."/>
            <person name="Russell D.A."/>
            <person name="Pope W.H."/>
            <person name="Jacobs-Sera D."/>
            <person name="Hatfull G.F."/>
        </authorList>
    </citation>
    <scope>NUCLEOTIDE SEQUENCE [LARGE SCALE GENOMIC DNA]</scope>
</reference>
<dbReference type="Proteomes" id="UP000281993">
    <property type="component" value="Segment"/>
</dbReference>
<accession>A0A386KQZ5</accession>
<gene>
    <name evidence="2" type="primary">95</name>
    <name evidence="2" type="ORF">SEA_VALENTINIPUFF_95</name>
</gene>
<protein>
    <recommendedName>
        <fullName evidence="1">YqaJ viral recombinase domain-containing protein</fullName>
    </recommendedName>
</protein>
<evidence type="ECO:0000313" key="3">
    <source>
        <dbReference type="Proteomes" id="UP000281993"/>
    </source>
</evidence>
<dbReference type="InterPro" id="IPR011335">
    <property type="entry name" value="Restrct_endonuc-II-like"/>
</dbReference>
<organism evidence="2 3">
    <name type="scientific">Microbacterium phage ValentiniPuff</name>
    <dbReference type="NCBI Taxonomy" id="2315705"/>
    <lineage>
        <taxon>Viruses</taxon>
        <taxon>Duplodnaviria</taxon>
        <taxon>Heunggongvirae</taxon>
        <taxon>Uroviricota</taxon>
        <taxon>Caudoviricetes</taxon>
        <taxon>Valentinivirus</taxon>
        <taxon>Valentinivirus valentinipuff</taxon>
    </lineage>
</organism>
<proteinExistence type="predicted"/>
<sequence>MSYTTLLTDEQIQNDPDAWLTLRADDFRIGASESAAILGLSPWSTPLDVWESKQPGAEPIQETRFMTWGKRLEATIADAAAVDFHDRVGTVLPSPGLLSWNEVPFITSTPDRENAFGPAASTPVTAVMEIKNSSAYARSAWFADDGSEIVPPYYEVQVQQQMAVRGVRRAFVVALLGGNDLIIREVLYSPSFVELLVDELDEWRSKYLLTGERPPASPADAWRFNGKPKGAPDAQIIASPLILDLVQQRNTIQPASSALTKADDAVKGQIKAFMGDQTELVDADGNVLVTWYQGNPKTSFDVKAFAAAHPAIYEEFIVEKPGSRSMLFKSKDSGIYVPIDTGLRVASLAPEGIPAEDVA</sequence>
<feature type="domain" description="YqaJ viral recombinase" evidence="1">
    <location>
        <begin position="19"/>
        <end position="166"/>
    </location>
</feature>